<sequence>MTAEWNQFVQTIKESDLNWDDAPRSTVDLRVYDNGKFVELTHHEESNSVVSHGADSAFPLTRNFVNLDSDKDVLELLRALIAKSSFEMPKPTV</sequence>
<protein>
    <submittedName>
        <fullName evidence="1">Uncharacterized protein</fullName>
    </submittedName>
</protein>
<organism evidence="1 2">
    <name type="scientific">Roseiconus lacunae</name>
    <dbReference type="NCBI Taxonomy" id="2605694"/>
    <lineage>
        <taxon>Bacteria</taxon>
        <taxon>Pseudomonadati</taxon>
        <taxon>Planctomycetota</taxon>
        <taxon>Planctomycetia</taxon>
        <taxon>Pirellulales</taxon>
        <taxon>Pirellulaceae</taxon>
        <taxon>Roseiconus</taxon>
    </lineage>
</organism>
<proteinExistence type="predicted"/>
<comment type="caution">
    <text evidence="1">The sequence shown here is derived from an EMBL/GenBank/DDBJ whole genome shotgun (WGS) entry which is preliminary data.</text>
</comment>
<keyword evidence="2" id="KW-1185">Reference proteome</keyword>
<name>A0ABT7PPU2_9BACT</name>
<evidence type="ECO:0000313" key="2">
    <source>
        <dbReference type="Proteomes" id="UP001239462"/>
    </source>
</evidence>
<dbReference type="EMBL" id="JASZZN010000019">
    <property type="protein sequence ID" value="MDM4018166.1"/>
    <property type="molecule type" value="Genomic_DNA"/>
</dbReference>
<gene>
    <name evidence="1" type="ORF">QTN89_22140</name>
</gene>
<reference evidence="1 2" key="1">
    <citation type="submission" date="2023-06" db="EMBL/GenBank/DDBJ databases">
        <title>Roseiconus lacunae JC819 isolated from Gulf of Mannar region, Tamil Nadu.</title>
        <authorList>
            <person name="Pk S."/>
            <person name="Ch S."/>
            <person name="Ch V.R."/>
        </authorList>
    </citation>
    <scope>NUCLEOTIDE SEQUENCE [LARGE SCALE GENOMIC DNA]</scope>
    <source>
        <strain evidence="1 2">JC819</strain>
    </source>
</reference>
<evidence type="ECO:0000313" key="1">
    <source>
        <dbReference type="EMBL" id="MDM4018166.1"/>
    </source>
</evidence>
<dbReference type="RefSeq" id="WP_289165839.1">
    <property type="nucleotide sequence ID" value="NZ_JASZZN010000019.1"/>
</dbReference>
<dbReference type="Proteomes" id="UP001239462">
    <property type="component" value="Unassembled WGS sequence"/>
</dbReference>
<accession>A0ABT7PPU2</accession>